<gene>
    <name evidence="1" type="ORF">S03H2_59012</name>
</gene>
<reference evidence="1" key="1">
    <citation type="journal article" date="2014" name="Front. Microbiol.">
        <title>High frequency of phylogenetically diverse reductive dehalogenase-homologous genes in deep subseafloor sedimentary metagenomes.</title>
        <authorList>
            <person name="Kawai M."/>
            <person name="Futagami T."/>
            <person name="Toyoda A."/>
            <person name="Takaki Y."/>
            <person name="Nishi S."/>
            <person name="Hori S."/>
            <person name="Arai W."/>
            <person name="Tsubouchi T."/>
            <person name="Morono Y."/>
            <person name="Uchiyama I."/>
            <person name="Ito T."/>
            <person name="Fujiyama A."/>
            <person name="Inagaki F."/>
            <person name="Takami H."/>
        </authorList>
    </citation>
    <scope>NUCLEOTIDE SEQUENCE</scope>
    <source>
        <strain evidence="1">Expedition CK06-06</strain>
    </source>
</reference>
<proteinExistence type="predicted"/>
<comment type="caution">
    <text evidence="1">The sequence shown here is derived from an EMBL/GenBank/DDBJ whole genome shotgun (WGS) entry which is preliminary data.</text>
</comment>
<protein>
    <submittedName>
        <fullName evidence="1">Uncharacterized protein</fullName>
    </submittedName>
</protein>
<dbReference type="EMBL" id="BARU01037925">
    <property type="protein sequence ID" value="GAH78967.1"/>
    <property type="molecule type" value="Genomic_DNA"/>
</dbReference>
<evidence type="ECO:0000313" key="1">
    <source>
        <dbReference type="EMBL" id="GAH78967.1"/>
    </source>
</evidence>
<sequence length="70" mass="8646">IGRYGIAFGRTFWIQTYVPTRVWHFLCFWFIKEARPQDLDKKQQFPMNTKMEYGDTTYRYWRQGKKSETP</sequence>
<dbReference type="AlphaFoldDB" id="X1IBC6"/>
<accession>X1IBC6</accession>
<organism evidence="1">
    <name type="scientific">marine sediment metagenome</name>
    <dbReference type="NCBI Taxonomy" id="412755"/>
    <lineage>
        <taxon>unclassified sequences</taxon>
        <taxon>metagenomes</taxon>
        <taxon>ecological metagenomes</taxon>
    </lineage>
</organism>
<name>X1IBC6_9ZZZZ</name>
<feature type="non-terminal residue" evidence="1">
    <location>
        <position position="1"/>
    </location>
</feature>